<dbReference type="Pfam" id="PF00353">
    <property type="entry name" value="HemolysinCabind"/>
    <property type="match status" value="3"/>
</dbReference>
<dbReference type="InterPro" id="IPR011049">
    <property type="entry name" value="Serralysin-like_metalloprot_C"/>
</dbReference>
<keyword evidence="2" id="KW-0964">Secreted</keyword>
<dbReference type="InterPro" id="IPR039564">
    <property type="entry name" value="Peptidase_C39-like"/>
</dbReference>
<organism evidence="4 5">
    <name type="scientific">Pontiella desulfatans</name>
    <dbReference type="NCBI Taxonomy" id="2750659"/>
    <lineage>
        <taxon>Bacteria</taxon>
        <taxon>Pseudomonadati</taxon>
        <taxon>Kiritimatiellota</taxon>
        <taxon>Kiritimatiellia</taxon>
        <taxon>Kiritimatiellales</taxon>
        <taxon>Pontiellaceae</taxon>
        <taxon>Pontiella</taxon>
    </lineage>
</organism>
<dbReference type="EMBL" id="CAAHFG010000002">
    <property type="protein sequence ID" value="VGO15194.1"/>
    <property type="molecule type" value="Genomic_DNA"/>
</dbReference>
<keyword evidence="5" id="KW-1185">Reference proteome</keyword>
<name>A0A6C2U6Z7_PONDE</name>
<dbReference type="SUPFAM" id="SSF51120">
    <property type="entry name" value="beta-Roll"/>
    <property type="match status" value="1"/>
</dbReference>
<dbReference type="Pfam" id="PF13529">
    <property type="entry name" value="Peptidase_C39_2"/>
    <property type="match status" value="1"/>
</dbReference>
<dbReference type="Gene3D" id="2.150.10.10">
    <property type="entry name" value="Serralysin-like metalloprotease, C-terminal"/>
    <property type="match status" value="2"/>
</dbReference>
<feature type="domain" description="Peptidase C39-like" evidence="3">
    <location>
        <begin position="151"/>
        <end position="284"/>
    </location>
</feature>
<dbReference type="GO" id="GO:0005509">
    <property type="term" value="F:calcium ion binding"/>
    <property type="evidence" value="ECO:0007669"/>
    <property type="project" value="InterPro"/>
</dbReference>
<dbReference type="AlphaFoldDB" id="A0A6C2U6Z7"/>
<proteinExistence type="predicted"/>
<dbReference type="InterPro" id="IPR001343">
    <property type="entry name" value="Hemolysn_Ca-bd"/>
</dbReference>
<dbReference type="InterPro" id="IPR050557">
    <property type="entry name" value="RTX_toxin/Mannuronan_C5-epim"/>
</dbReference>
<dbReference type="PANTHER" id="PTHR38340:SF1">
    <property type="entry name" value="S-LAYER PROTEIN"/>
    <property type="match status" value="1"/>
</dbReference>
<dbReference type="GO" id="GO:0005576">
    <property type="term" value="C:extracellular region"/>
    <property type="evidence" value="ECO:0007669"/>
    <property type="project" value="UniProtKB-SubCell"/>
</dbReference>
<comment type="subcellular location">
    <subcellularLocation>
        <location evidence="1">Secreted</location>
    </subcellularLocation>
</comment>
<dbReference type="Proteomes" id="UP000366872">
    <property type="component" value="Unassembled WGS sequence"/>
</dbReference>
<dbReference type="PANTHER" id="PTHR38340">
    <property type="entry name" value="S-LAYER PROTEIN"/>
    <property type="match status" value="1"/>
</dbReference>
<evidence type="ECO:0000313" key="5">
    <source>
        <dbReference type="Proteomes" id="UP000366872"/>
    </source>
</evidence>
<accession>A0A6C2U6Z7</accession>
<evidence type="ECO:0000259" key="3">
    <source>
        <dbReference type="Pfam" id="PF13529"/>
    </source>
</evidence>
<gene>
    <name evidence="4" type="ORF">PDESU_03776</name>
</gene>
<reference evidence="4 5" key="1">
    <citation type="submission" date="2019-04" db="EMBL/GenBank/DDBJ databases">
        <authorList>
            <person name="Van Vliet M D."/>
        </authorList>
    </citation>
    <scope>NUCLEOTIDE SEQUENCE [LARGE SCALE GENOMIC DNA]</scope>
    <source>
        <strain evidence="4 5">F1</strain>
    </source>
</reference>
<evidence type="ECO:0000313" key="4">
    <source>
        <dbReference type="EMBL" id="VGO15194.1"/>
    </source>
</evidence>
<sequence length="648" mass="68941">MENIGATCFAIAVASLCCVGEIMASATTAPVFITGTSSNDTLYGTAGNDCIDGLEGGDVMIGLGGDDYYYVDHEQDTVVENPDEGFDTVELKFCFWTNMNGWLNSEIYSIPTNVEKVVMGQDAFDVVEFASNTLAHVYGDPIDWRDRLDDNQFDNASNLVNTCTMASIANVMTMLGEVITEEEVIAYMYANDLVGNRARGDTDPANVAVALESGYGCEVSLLTNRPMPEVAEYLESGKAIILGVDYGVVNVNASPRGYDDHAITLTGVAYNEMTGELEGFYYCDSGDETNPSGASFMSTSLYHEAHGQYVPDGNYPGAQIVVVDFPLKIQRDSFRVEGSVGGSPAIIGNSGDNVIWTTDGNDYAEGGKGNDVFHDETGGNDVFLPGEGNDVVHSFSGADSFVFSEGGGIDEVIDTDADLDELVFDASVDKAGMVLGLDGSDLWVAYGSNDRVRVSGYDNGYGFSIRMADGTALEPSALSNLVAQMEAYCGTNGIDFSDPAAVQADSNLVAMIQGGWRQDTNAINYQAWIAMHAVGHASSGYAQAPAGDGVGNLLKYAAGFSPFVPVAASNLFTFAGDSSTGRFKMVYAQSRRANASLVPEWSASLTNGWQAGGIQTIILNETSTNELREASVPLGQTGFMRLRAVLEE</sequence>
<evidence type="ECO:0000256" key="2">
    <source>
        <dbReference type="ARBA" id="ARBA00022525"/>
    </source>
</evidence>
<protein>
    <recommendedName>
        <fullName evidence="3">Peptidase C39-like domain-containing protein</fullName>
    </recommendedName>
</protein>
<evidence type="ECO:0000256" key="1">
    <source>
        <dbReference type="ARBA" id="ARBA00004613"/>
    </source>
</evidence>